<reference evidence="8 9" key="1">
    <citation type="submission" date="2016-08" db="EMBL/GenBank/DDBJ databases">
        <title>A Parts List for Fungal Cellulosomes Revealed by Comparative Genomics.</title>
        <authorList>
            <consortium name="DOE Joint Genome Institute"/>
            <person name="Haitjema C.H."/>
            <person name="Gilmore S.P."/>
            <person name="Henske J.K."/>
            <person name="Solomon K.V."/>
            <person name="De Groot R."/>
            <person name="Kuo A."/>
            <person name="Mondo S.J."/>
            <person name="Salamov A.A."/>
            <person name="Labutti K."/>
            <person name="Zhao Z."/>
            <person name="Chiniquy J."/>
            <person name="Barry K."/>
            <person name="Brewer H.M."/>
            <person name="Purvine S.O."/>
            <person name="Wright A.T."/>
            <person name="Boxma B."/>
            <person name="Van Alen T."/>
            <person name="Hackstein J.H."/>
            <person name="Baker S.E."/>
            <person name="Grigoriev I.V."/>
            <person name="O'Malley M.A."/>
        </authorList>
    </citation>
    <scope>NUCLEOTIDE SEQUENCE [LARGE SCALE GENOMIC DNA]</scope>
    <source>
        <strain evidence="8 9">G1</strain>
    </source>
</reference>
<gene>
    <name evidence="8" type="ORF">LY90DRAFT_500630</name>
</gene>
<dbReference type="Proteomes" id="UP000193920">
    <property type="component" value="Unassembled WGS sequence"/>
</dbReference>
<keyword evidence="6" id="KW-0333">Golgi apparatus</keyword>
<evidence type="ECO:0000256" key="2">
    <source>
        <dbReference type="ARBA" id="ARBA00006653"/>
    </source>
</evidence>
<dbReference type="AlphaFoldDB" id="A0A1Y2F7I9"/>
<dbReference type="GO" id="GO:0000139">
    <property type="term" value="C:Golgi membrane"/>
    <property type="evidence" value="ECO:0007669"/>
    <property type="project" value="UniProtKB-SubCell"/>
</dbReference>
<proteinExistence type="inferred from homology"/>
<comment type="subcellular location">
    <subcellularLocation>
        <location evidence="1">Golgi apparatus membrane</location>
        <topology evidence="1">Peripheral membrane protein</topology>
    </subcellularLocation>
</comment>
<dbReference type="Pfam" id="PF08700">
    <property type="entry name" value="VPS51_Exo84_N"/>
    <property type="match status" value="1"/>
</dbReference>
<accession>A0A1Y2F7I9</accession>
<dbReference type="GO" id="GO:0006891">
    <property type="term" value="P:intra-Golgi vesicle-mediated transport"/>
    <property type="evidence" value="ECO:0007669"/>
    <property type="project" value="InterPro"/>
</dbReference>
<evidence type="ECO:0000256" key="6">
    <source>
        <dbReference type="ARBA" id="ARBA00023034"/>
    </source>
</evidence>
<evidence type="ECO:0000256" key="3">
    <source>
        <dbReference type="ARBA" id="ARBA00020978"/>
    </source>
</evidence>
<keyword evidence="5" id="KW-0653">Protein transport</keyword>
<protein>
    <recommendedName>
        <fullName evidence="3">Conserved oligomeric Golgi complex subunit 1</fullName>
    </recommendedName>
</protein>
<keyword evidence="4" id="KW-0813">Transport</keyword>
<dbReference type="STRING" id="1754190.A0A1Y2F7I9"/>
<comment type="caution">
    <text evidence="8">The sequence shown here is derived from an EMBL/GenBank/DDBJ whole genome shotgun (WGS) entry which is preliminary data.</text>
</comment>
<comment type="similarity">
    <text evidence="2">Belongs to the COG1 family.</text>
</comment>
<dbReference type="PANTHER" id="PTHR31658:SF0">
    <property type="entry name" value="CONSERVED OLIGOMERIC GOLGI COMPLEX SUBUNIT 1"/>
    <property type="match status" value="1"/>
</dbReference>
<dbReference type="OrthoDB" id="46189at2759"/>
<organism evidence="8 9">
    <name type="scientific">Neocallimastix californiae</name>
    <dbReference type="NCBI Taxonomy" id="1754190"/>
    <lineage>
        <taxon>Eukaryota</taxon>
        <taxon>Fungi</taxon>
        <taxon>Fungi incertae sedis</taxon>
        <taxon>Chytridiomycota</taxon>
        <taxon>Chytridiomycota incertae sedis</taxon>
        <taxon>Neocallimastigomycetes</taxon>
        <taxon>Neocallimastigales</taxon>
        <taxon>Neocallimastigaceae</taxon>
        <taxon>Neocallimastix</taxon>
    </lineage>
</organism>
<dbReference type="GO" id="GO:0015031">
    <property type="term" value="P:protein transport"/>
    <property type="evidence" value="ECO:0007669"/>
    <property type="project" value="UniProtKB-KW"/>
</dbReference>
<keyword evidence="7" id="KW-0472">Membrane</keyword>
<evidence type="ECO:0000256" key="1">
    <source>
        <dbReference type="ARBA" id="ARBA00004395"/>
    </source>
</evidence>
<evidence type="ECO:0000313" key="9">
    <source>
        <dbReference type="Proteomes" id="UP000193920"/>
    </source>
</evidence>
<evidence type="ECO:0000256" key="4">
    <source>
        <dbReference type="ARBA" id="ARBA00022448"/>
    </source>
</evidence>
<evidence type="ECO:0000256" key="5">
    <source>
        <dbReference type="ARBA" id="ARBA00022927"/>
    </source>
</evidence>
<name>A0A1Y2F7I9_9FUNG</name>
<sequence length="171" mass="20266">MQNENVEDMEKENDVTEEVETLFKTMTIKNLKKYESQIRTDIESKKQELRIMVGERYRDLIDAADSIMEMRTCAKEINENLIIFKIIEKKKLIYPIAAEIKLLVDTPEQIYEINKKFNNSIYGNNFLLKKIWNALENHKYLKAACLYMIAKLVYKHLQSSEEAKHLKIMVI</sequence>
<dbReference type="PANTHER" id="PTHR31658">
    <property type="entry name" value="CONSERVED OLIGOMERIC GOLGI COMPLEX SUBUNIT 1"/>
    <property type="match status" value="1"/>
</dbReference>
<dbReference type="GO" id="GO:0017119">
    <property type="term" value="C:Golgi transport complex"/>
    <property type="evidence" value="ECO:0007669"/>
    <property type="project" value="InterPro"/>
</dbReference>
<evidence type="ECO:0000313" key="8">
    <source>
        <dbReference type="EMBL" id="ORY79617.1"/>
    </source>
</evidence>
<dbReference type="InterPro" id="IPR033370">
    <property type="entry name" value="COG1"/>
</dbReference>
<evidence type="ECO:0000256" key="7">
    <source>
        <dbReference type="ARBA" id="ARBA00023136"/>
    </source>
</evidence>
<dbReference type="EMBL" id="MCOG01000014">
    <property type="protein sequence ID" value="ORY79617.1"/>
    <property type="molecule type" value="Genomic_DNA"/>
</dbReference>
<keyword evidence="9" id="KW-1185">Reference proteome</keyword>